<sequence>MTLAILRLTTTITATTELTHSAHYIPRYNLQPRILNPTPFNILQHSIRTYTHYIQYPPKMNSEKKNLNKNAVGCVLRITQQRAFDLIHSTASVDNINLLTRSSEICGKVESQYSFSAALGDQFEPSIDSQRIHEETTEFARSVLADMVMAIPVTSNYSTETVSSWSSMNDEEVESALSKYRYSPYFEQGVKFDSAIDWIRVKIFRREPISCDTRHREKILRDAIKAKYSPRGKCSAIKLNLRRWSLSPGERYELCEKYKRCGRSCPET</sequence>
<accession>U4LLW8</accession>
<evidence type="ECO:0000313" key="2">
    <source>
        <dbReference type="Proteomes" id="UP000018144"/>
    </source>
</evidence>
<organism evidence="1 2">
    <name type="scientific">Pyronema omphalodes (strain CBS 100304)</name>
    <name type="common">Pyronema confluens</name>
    <dbReference type="NCBI Taxonomy" id="1076935"/>
    <lineage>
        <taxon>Eukaryota</taxon>
        <taxon>Fungi</taxon>
        <taxon>Dikarya</taxon>
        <taxon>Ascomycota</taxon>
        <taxon>Pezizomycotina</taxon>
        <taxon>Pezizomycetes</taxon>
        <taxon>Pezizales</taxon>
        <taxon>Pyronemataceae</taxon>
        <taxon>Pyronema</taxon>
    </lineage>
</organism>
<keyword evidence="2" id="KW-1185">Reference proteome</keyword>
<gene>
    <name evidence="1" type="ORF">PCON_13936</name>
</gene>
<proteinExistence type="predicted"/>
<name>U4LLW8_PYROM</name>
<dbReference type="EMBL" id="HF935952">
    <property type="protein sequence ID" value="CCX14343.1"/>
    <property type="molecule type" value="Genomic_DNA"/>
</dbReference>
<dbReference type="OrthoDB" id="10358224at2759"/>
<reference evidence="1 2" key="1">
    <citation type="journal article" date="2013" name="PLoS Genet.">
        <title>The genome and development-dependent transcriptomes of Pyronema confluens: a window into fungal evolution.</title>
        <authorList>
            <person name="Traeger S."/>
            <person name="Altegoer F."/>
            <person name="Freitag M."/>
            <person name="Gabaldon T."/>
            <person name="Kempken F."/>
            <person name="Kumar A."/>
            <person name="Marcet-Houben M."/>
            <person name="Poggeler S."/>
            <person name="Stajich J.E."/>
            <person name="Nowrousian M."/>
        </authorList>
    </citation>
    <scope>NUCLEOTIDE SEQUENCE [LARGE SCALE GENOMIC DNA]</scope>
    <source>
        <strain evidence="2">CBS 100304</strain>
        <tissue evidence="1">Vegetative mycelium</tissue>
    </source>
</reference>
<evidence type="ECO:0000313" key="1">
    <source>
        <dbReference type="EMBL" id="CCX14343.1"/>
    </source>
</evidence>
<dbReference type="Proteomes" id="UP000018144">
    <property type="component" value="Unassembled WGS sequence"/>
</dbReference>
<dbReference type="AlphaFoldDB" id="U4LLW8"/>
<protein>
    <submittedName>
        <fullName evidence="1">Uncharacterized protein</fullName>
    </submittedName>
</protein>